<dbReference type="AlphaFoldDB" id="A0A1A8VZG6"/>
<evidence type="ECO:0000313" key="4">
    <source>
        <dbReference type="Proteomes" id="UP000219813"/>
    </source>
</evidence>
<dbReference type="RefSeq" id="XP_028861069.1">
    <property type="nucleotide sequence ID" value="XM_029004374.1"/>
</dbReference>
<sequence>MVAFKPYKFIIFNKNLRNNNFYKQIITFLDLSVLCKEIYLSEKFCKLNYEHVSRKKLIYFSDSDLVDKLNQNHSYSHSHSQNELISTIRNEQQCLPTERDSVNTHNFVFDENIDHNMREGIIETEDLIQKKKTEQENGVLTSKGNRNKKGDQFFLVSLFIYEGKKKEELLNMINFIKMYNVNHINILCLNDYNSILNLFNKQQAKTRISIFCPFYIVHDNYDMCRQNIPKKICDFLYTIISDFLPLNYKHVYLSDLIRAIIVNTELCQRNADQEIEVLRFMDMMQIIGKL</sequence>
<dbReference type="KEGG" id="pmal:PMUG01_08022300"/>
<reference evidence="1" key="1">
    <citation type="submission" date="2016-05" db="EMBL/GenBank/DDBJ databases">
        <authorList>
            <person name="Lavstsen T."/>
            <person name="Jespersen J.S."/>
        </authorList>
    </citation>
    <scope>NUCLEOTIDE SEQUENCE [LARGE SCALE GENOMIC DNA]</scope>
</reference>
<dbReference type="Proteomes" id="UP000219813">
    <property type="component" value="Chromosome 8"/>
</dbReference>
<keyword evidence="4" id="KW-1185">Reference proteome</keyword>
<dbReference type="GeneID" id="39868205"/>
<reference evidence="3" key="2">
    <citation type="submission" date="2016-05" db="EMBL/GenBank/DDBJ databases">
        <authorList>
            <person name="Naeem Raeece"/>
        </authorList>
    </citation>
    <scope>NUCLEOTIDE SEQUENCE [LARGE SCALE GENOMIC DNA]</scope>
</reference>
<protein>
    <submittedName>
        <fullName evidence="1">Uncharacterized protein</fullName>
    </submittedName>
</protein>
<dbReference type="Proteomes" id="UP000078597">
    <property type="component" value="Unassembled WGS sequence"/>
</dbReference>
<proteinExistence type="predicted"/>
<evidence type="ECO:0000313" key="3">
    <source>
        <dbReference type="Proteomes" id="UP000078597"/>
    </source>
</evidence>
<accession>A0A1A8VZG6</accession>
<dbReference type="EMBL" id="FLQW01000504">
    <property type="protein sequence ID" value="SBS84287.1"/>
    <property type="molecule type" value="Genomic_DNA"/>
</dbReference>
<reference evidence="2 4" key="3">
    <citation type="submission" date="2016-06" db="EMBL/GenBank/DDBJ databases">
        <authorList>
            <consortium name="Pathogen Informatics"/>
        </authorList>
    </citation>
    <scope>NUCLEOTIDE SEQUENCE [LARGE SCALE GENOMIC DNA]</scope>
</reference>
<dbReference type="OMA" id="FMDMMQI"/>
<name>A0A1A8VZG6_PLAMA</name>
<dbReference type="VEuPathDB" id="PlasmoDB:PmUG01_08022300"/>
<evidence type="ECO:0000313" key="1">
    <source>
        <dbReference type="EMBL" id="SBS84287.1"/>
    </source>
</evidence>
<dbReference type="EMBL" id="LT594629">
    <property type="protein sequence ID" value="SCN12098.1"/>
    <property type="molecule type" value="Genomic_DNA"/>
</dbReference>
<dbReference type="OrthoDB" id="379527at2759"/>
<gene>
    <name evidence="2" type="primary">PmUG01_08022300</name>
    <name evidence="1" type="ORF">PMALA_009330</name>
    <name evidence="2" type="ORF">PMUG01_08022300</name>
</gene>
<organism evidence="1 3">
    <name type="scientific">Plasmodium malariae</name>
    <dbReference type="NCBI Taxonomy" id="5858"/>
    <lineage>
        <taxon>Eukaryota</taxon>
        <taxon>Sar</taxon>
        <taxon>Alveolata</taxon>
        <taxon>Apicomplexa</taxon>
        <taxon>Aconoidasida</taxon>
        <taxon>Haemosporida</taxon>
        <taxon>Plasmodiidae</taxon>
        <taxon>Plasmodium</taxon>
        <taxon>Plasmodium (Plasmodium)</taxon>
    </lineage>
</organism>
<evidence type="ECO:0000313" key="2">
    <source>
        <dbReference type="EMBL" id="SCN12098.1"/>
    </source>
</evidence>